<dbReference type="OrthoDB" id="382863at2759"/>
<accession>A0A0S4J4A9</accession>
<keyword evidence="1 2" id="KW-0812">Transmembrane</keyword>
<dbReference type="SUPFAM" id="SSF51905">
    <property type="entry name" value="FAD/NAD(P)-binding domain"/>
    <property type="match status" value="1"/>
</dbReference>
<name>A0A0S4J4A9_BODSA</name>
<evidence type="ECO:0000256" key="1">
    <source>
        <dbReference type="SAM" id="Phobius"/>
    </source>
</evidence>
<evidence type="ECO:0000313" key="2">
    <source>
        <dbReference type="EMBL" id="CUG86248.1"/>
    </source>
</evidence>
<dbReference type="Gene3D" id="3.50.50.60">
    <property type="entry name" value="FAD/NAD(P)-binding domain"/>
    <property type="match status" value="2"/>
</dbReference>
<dbReference type="InterPro" id="IPR038884">
    <property type="entry name" value="CFAP61"/>
</dbReference>
<keyword evidence="3" id="KW-1185">Reference proteome</keyword>
<keyword evidence="1" id="KW-0472">Membrane</keyword>
<dbReference type="EMBL" id="CYKH01001271">
    <property type="protein sequence ID" value="CUG86248.1"/>
    <property type="molecule type" value="Genomic_DNA"/>
</dbReference>
<dbReference type="VEuPathDB" id="TriTrypDB:BSAL_06650"/>
<proteinExistence type="predicted"/>
<feature type="transmembrane region" description="Helical" evidence="1">
    <location>
        <begin position="91"/>
        <end position="112"/>
    </location>
</feature>
<dbReference type="InterPro" id="IPR036188">
    <property type="entry name" value="FAD/NAD-bd_sf"/>
</dbReference>
<sequence>PIFRNRLRFLMREALRFSSTELLVYMASMETETFAPLIGELVLVPPRRMIDHPQNAQNPAGRDDNAPDDVDSLACLYHSSRKSLSDEKTKIHARIVVVGAGTTGLAFIHSLLSIPYLQFTNILLVSTDGLPLHPNQQELNWNSDSLDFLEREYMTLRIGKRVRLLEGTMIDFDKFDKYICTDGSNCEPYDYLFITAGRQYAIPRELVSQHGAKNGVFPLCNQHYIAKIKQHIHESEIYEDDLSSAVIFGTNLDVFAVANNIIKLGLAPQRVVIVSPDSGTVNPFGDPLIELKVEELLLSLGTKILKAHVLERLEYDEDNNLSSVVVTPVDGNRGKSVEVNATMFIYVHDKDIDSH</sequence>
<protein>
    <submittedName>
        <fullName evidence="2">Transmembrane protein, putative</fullName>
    </submittedName>
</protein>
<reference evidence="3" key="1">
    <citation type="submission" date="2015-09" db="EMBL/GenBank/DDBJ databases">
        <authorList>
            <consortium name="Pathogen Informatics"/>
        </authorList>
    </citation>
    <scope>NUCLEOTIDE SEQUENCE [LARGE SCALE GENOMIC DNA]</scope>
    <source>
        <strain evidence="3">Lake Konstanz</strain>
    </source>
</reference>
<keyword evidence="1" id="KW-1133">Transmembrane helix</keyword>
<feature type="non-terminal residue" evidence="2">
    <location>
        <position position="1"/>
    </location>
</feature>
<dbReference type="AlphaFoldDB" id="A0A0S4J4A9"/>
<feature type="non-terminal residue" evidence="2">
    <location>
        <position position="355"/>
    </location>
</feature>
<dbReference type="Proteomes" id="UP000051952">
    <property type="component" value="Unassembled WGS sequence"/>
</dbReference>
<dbReference type="PANTHER" id="PTHR21178:SF8">
    <property type="entry name" value="CILIA- AND FLAGELLA-ASSOCIATED PROTEIN 61"/>
    <property type="match status" value="1"/>
</dbReference>
<dbReference type="PANTHER" id="PTHR21178">
    <property type="entry name" value="CILIA- AND FLAGELLA-ASSOCIATED PROTEIN 61"/>
    <property type="match status" value="1"/>
</dbReference>
<gene>
    <name evidence="2" type="ORF">BSAL_06650</name>
</gene>
<organism evidence="2 3">
    <name type="scientific">Bodo saltans</name>
    <name type="common">Flagellated protozoan</name>
    <dbReference type="NCBI Taxonomy" id="75058"/>
    <lineage>
        <taxon>Eukaryota</taxon>
        <taxon>Discoba</taxon>
        <taxon>Euglenozoa</taxon>
        <taxon>Kinetoplastea</taxon>
        <taxon>Metakinetoplastina</taxon>
        <taxon>Eubodonida</taxon>
        <taxon>Bodonidae</taxon>
        <taxon>Bodo</taxon>
    </lineage>
</organism>
<evidence type="ECO:0000313" key="3">
    <source>
        <dbReference type="Proteomes" id="UP000051952"/>
    </source>
</evidence>